<feature type="transmembrane region" description="Helical" evidence="1">
    <location>
        <begin position="299"/>
        <end position="320"/>
    </location>
</feature>
<evidence type="ECO:0000313" key="3">
    <source>
        <dbReference type="EMBL" id="KAG6374685.1"/>
    </source>
</evidence>
<dbReference type="AlphaFoldDB" id="A0A8I2YMR3"/>
<name>A0A8I2YMR3_9AGAM</name>
<dbReference type="Proteomes" id="UP000683000">
    <property type="component" value="Unassembled WGS sequence"/>
</dbReference>
<dbReference type="PANTHER" id="PTHR35043:SF7">
    <property type="entry name" value="TRANSCRIPTION FACTOR DOMAIN-CONTAINING PROTEIN"/>
    <property type="match status" value="1"/>
</dbReference>
<feature type="transmembrane region" description="Helical" evidence="1">
    <location>
        <begin position="192"/>
        <end position="216"/>
    </location>
</feature>
<feature type="transmembrane region" description="Helical" evidence="1">
    <location>
        <begin position="36"/>
        <end position="60"/>
    </location>
</feature>
<protein>
    <recommendedName>
        <fullName evidence="5">XK-related protein</fullName>
    </recommendedName>
</protein>
<feature type="transmembrane region" description="Helical" evidence="1">
    <location>
        <begin position="375"/>
        <end position="396"/>
    </location>
</feature>
<keyword evidence="1" id="KW-0472">Membrane</keyword>
<keyword evidence="1" id="KW-0812">Transmembrane</keyword>
<keyword evidence="4" id="KW-1185">Reference proteome</keyword>
<comment type="caution">
    <text evidence="3">The sequence shown here is derived from an EMBL/GenBank/DDBJ whole genome shotgun (WGS) entry which is preliminary data.</text>
</comment>
<sequence length="416" mass="47238">MLRLLLALFYLTQLVQGTSTNTTDSSCPPLDGQTRSVWSILGSCALTLLICVWHTIHFDFPRHTHDWIEKPVGLVLLSFFAPEMVVMVATYQWWEARRKVNRFHEKGYHWSMTHSFFAEMGGFVYRDNKGGLRTIYSLEFLELCEAGRIANPVITVKEIKDKSKSDALGKAILALQLLWFVLQVIARGSRGFAITLIELDTVCVAVLSLLVLFLWWNKPLRPECPHIFYSPQEVKVDPQMHSTLSKAWKAEPSYLGSLIACLTRRRETRSITDDEETALVGKDKLVPSKFNMVDRIDKYEINTVSSCGAWMALGALHLVAWNFDFLTEVEKILWRAASLVLTGCPLVFFGGWVVLYKLELRRCYWADKARDGIGLLLCALGLVSRVLLVALMLANLRSLPCSAYQTVSWTAYIPHL</sequence>
<evidence type="ECO:0008006" key="5">
    <source>
        <dbReference type="Google" id="ProtNLM"/>
    </source>
</evidence>
<proteinExistence type="predicted"/>
<feature type="transmembrane region" description="Helical" evidence="1">
    <location>
        <begin position="332"/>
        <end position="355"/>
    </location>
</feature>
<evidence type="ECO:0000256" key="2">
    <source>
        <dbReference type="SAM" id="SignalP"/>
    </source>
</evidence>
<feature type="signal peptide" evidence="2">
    <location>
        <begin position="1"/>
        <end position="17"/>
    </location>
</feature>
<keyword evidence="2" id="KW-0732">Signal</keyword>
<accession>A0A8I2YMR3</accession>
<feature type="chain" id="PRO_5034200433" description="XK-related protein" evidence="2">
    <location>
        <begin position="18"/>
        <end position="416"/>
    </location>
</feature>
<reference evidence="3" key="1">
    <citation type="submission" date="2021-03" db="EMBL/GenBank/DDBJ databases">
        <title>Evolutionary innovations through gain and loss of genes in the ectomycorrhizal Boletales.</title>
        <authorList>
            <person name="Wu G."/>
            <person name="Miyauchi S."/>
            <person name="Morin E."/>
            <person name="Yang Z.-L."/>
            <person name="Xu J."/>
            <person name="Martin F.M."/>
        </authorList>
    </citation>
    <scope>NUCLEOTIDE SEQUENCE</scope>
    <source>
        <strain evidence="3">BR01</strain>
    </source>
</reference>
<evidence type="ECO:0000313" key="4">
    <source>
        <dbReference type="Proteomes" id="UP000683000"/>
    </source>
</evidence>
<feature type="transmembrane region" description="Helical" evidence="1">
    <location>
        <begin position="72"/>
        <end position="94"/>
    </location>
</feature>
<dbReference type="PANTHER" id="PTHR35043">
    <property type="entry name" value="TRANSCRIPTION FACTOR DOMAIN-CONTAINING PROTEIN"/>
    <property type="match status" value="1"/>
</dbReference>
<dbReference type="OrthoDB" id="9451547at2759"/>
<dbReference type="EMBL" id="JAGFBS010000017">
    <property type="protein sequence ID" value="KAG6374685.1"/>
    <property type="molecule type" value="Genomic_DNA"/>
</dbReference>
<keyword evidence="1" id="KW-1133">Transmembrane helix</keyword>
<gene>
    <name evidence="3" type="ORF">JVT61DRAFT_4054</name>
</gene>
<organism evidence="3 4">
    <name type="scientific">Boletus reticuloceps</name>
    <dbReference type="NCBI Taxonomy" id="495285"/>
    <lineage>
        <taxon>Eukaryota</taxon>
        <taxon>Fungi</taxon>
        <taxon>Dikarya</taxon>
        <taxon>Basidiomycota</taxon>
        <taxon>Agaricomycotina</taxon>
        <taxon>Agaricomycetes</taxon>
        <taxon>Agaricomycetidae</taxon>
        <taxon>Boletales</taxon>
        <taxon>Boletineae</taxon>
        <taxon>Boletaceae</taxon>
        <taxon>Boletoideae</taxon>
        <taxon>Boletus</taxon>
    </lineage>
</organism>
<feature type="transmembrane region" description="Helical" evidence="1">
    <location>
        <begin position="167"/>
        <end position="186"/>
    </location>
</feature>
<evidence type="ECO:0000256" key="1">
    <source>
        <dbReference type="SAM" id="Phobius"/>
    </source>
</evidence>